<evidence type="ECO:0000256" key="2">
    <source>
        <dbReference type="ARBA" id="ARBA00022723"/>
    </source>
</evidence>
<feature type="non-terminal residue" evidence="10">
    <location>
        <position position="1"/>
    </location>
</feature>
<dbReference type="PANTHER" id="PTHR24009:SF17">
    <property type="entry name" value="C3H1-TYPE DOMAIN-CONTAINING PROTEIN"/>
    <property type="match status" value="1"/>
</dbReference>
<reference evidence="10 11" key="1">
    <citation type="journal article" date="2018" name="Nat. Genet.">
        <title>Extensive intraspecific gene order and gene structural variations between Mo17 and other maize genomes.</title>
        <authorList>
            <person name="Sun S."/>
            <person name="Zhou Y."/>
            <person name="Chen J."/>
            <person name="Shi J."/>
            <person name="Zhao H."/>
            <person name="Zhao H."/>
            <person name="Song W."/>
            <person name="Zhang M."/>
            <person name="Cui Y."/>
            <person name="Dong X."/>
            <person name="Liu H."/>
            <person name="Ma X."/>
            <person name="Jiao Y."/>
            <person name="Wang B."/>
            <person name="Wei X."/>
            <person name="Stein J.C."/>
            <person name="Glaubitz J.C."/>
            <person name="Lu F."/>
            <person name="Yu G."/>
            <person name="Liang C."/>
            <person name="Fengler K."/>
            <person name="Li B."/>
            <person name="Rafalski A."/>
            <person name="Schnable P.S."/>
            <person name="Ware D.H."/>
            <person name="Buckler E.S."/>
            <person name="Lai J."/>
        </authorList>
    </citation>
    <scope>NUCLEOTIDE SEQUENCE [LARGE SCALE GENOMIC DNA]</scope>
    <source>
        <strain evidence="11">cv. Missouri 17</strain>
        <tissue evidence="10">Seedling</tissue>
    </source>
</reference>
<dbReference type="GO" id="GO:0008270">
    <property type="term" value="F:zinc ion binding"/>
    <property type="evidence" value="ECO:0007669"/>
    <property type="project" value="UniProtKB-KW"/>
</dbReference>
<comment type="similarity">
    <text evidence="1">Belongs to the prefoldin subunit beta family.</text>
</comment>
<dbReference type="InterPro" id="IPR000571">
    <property type="entry name" value="Znf_CCCH"/>
</dbReference>
<keyword evidence="8" id="KW-0175">Coiled coil</keyword>
<dbReference type="EMBL" id="NCVQ01000002">
    <property type="protein sequence ID" value="PWZ44964.1"/>
    <property type="molecule type" value="Genomic_DNA"/>
</dbReference>
<feature type="zinc finger region" description="C3H1-type" evidence="7">
    <location>
        <begin position="183"/>
        <end position="210"/>
    </location>
</feature>
<keyword evidence="3 7" id="KW-0863">Zinc-finger</keyword>
<evidence type="ECO:0000256" key="4">
    <source>
        <dbReference type="ARBA" id="ARBA00022833"/>
    </source>
</evidence>
<keyword evidence="5" id="KW-0694">RNA-binding</keyword>
<proteinExistence type="inferred from homology"/>
<dbReference type="FunFam" id="3.30.70.330:FF:000678">
    <property type="entry name" value="zinc finger CCCH domain-containing protein 53-like isoform X2"/>
    <property type="match status" value="1"/>
</dbReference>
<dbReference type="SMART" id="SM00360">
    <property type="entry name" value="RRM"/>
    <property type="match status" value="1"/>
</dbReference>
<dbReference type="GO" id="GO:0051082">
    <property type="term" value="F:unfolded protein binding"/>
    <property type="evidence" value="ECO:0007669"/>
    <property type="project" value="InterPro"/>
</dbReference>
<evidence type="ECO:0000256" key="6">
    <source>
        <dbReference type="ARBA" id="ARBA00023125"/>
    </source>
</evidence>
<dbReference type="AlphaFoldDB" id="A0A3L6G8T5"/>
<evidence type="ECO:0000256" key="3">
    <source>
        <dbReference type="ARBA" id="ARBA00022771"/>
    </source>
</evidence>
<dbReference type="GO" id="GO:0006457">
    <property type="term" value="P:protein folding"/>
    <property type="evidence" value="ECO:0007669"/>
    <property type="project" value="InterPro"/>
</dbReference>
<evidence type="ECO:0000313" key="10">
    <source>
        <dbReference type="EMBL" id="PWZ44964.1"/>
    </source>
</evidence>
<gene>
    <name evidence="10" type="primary">Os07g0682400_4</name>
    <name evidence="10" type="ORF">Zm00014a_006268</name>
</gene>
<keyword evidence="2 7" id="KW-0479">Metal-binding</keyword>
<dbReference type="SUPFAM" id="SSF54928">
    <property type="entry name" value="RNA-binding domain, RBD"/>
    <property type="match status" value="1"/>
</dbReference>
<dbReference type="PROSITE" id="PS50103">
    <property type="entry name" value="ZF_C3H1"/>
    <property type="match status" value="1"/>
</dbReference>
<organism evidence="10 11">
    <name type="scientific">Zea mays</name>
    <name type="common">Maize</name>
    <dbReference type="NCBI Taxonomy" id="4577"/>
    <lineage>
        <taxon>Eukaryota</taxon>
        <taxon>Viridiplantae</taxon>
        <taxon>Streptophyta</taxon>
        <taxon>Embryophyta</taxon>
        <taxon>Tracheophyta</taxon>
        <taxon>Spermatophyta</taxon>
        <taxon>Magnoliopsida</taxon>
        <taxon>Liliopsida</taxon>
        <taxon>Poales</taxon>
        <taxon>Poaceae</taxon>
        <taxon>PACMAD clade</taxon>
        <taxon>Panicoideae</taxon>
        <taxon>Andropogonodae</taxon>
        <taxon>Andropogoneae</taxon>
        <taxon>Tripsacinae</taxon>
        <taxon>Zea</taxon>
    </lineage>
</organism>
<dbReference type="InterPro" id="IPR035979">
    <property type="entry name" value="RBD_domain_sf"/>
</dbReference>
<feature type="coiled-coil region" evidence="8">
    <location>
        <begin position="35"/>
        <end position="99"/>
    </location>
</feature>
<dbReference type="CDD" id="cd23161">
    <property type="entry name" value="Prefoldin_6"/>
    <property type="match status" value="1"/>
</dbReference>
<sequence length="417" mass="46080">ELELLSDGANVYKLIGPVLVKQDLAEAKANVKKRIEYISAELKRMDQALKDLEEKQKSKKESVCYCPLFFTVTFTRRVAADIQTMLEETQLKFEEERQNLLKVLSNTSKEETDALGAQRLGGKENNKKQSLLHICNSPFAVADQLGYDGGADAFYADKYGCWSPAGAAGAHHRSFSLSKAEAAASWRPCMYYARGYCKNGSSCRGFHGVPEDDAAEREMAVMRAKALAAAPPMQQQLMASAYPFSTSPKGGVSLSFLIQQHQQQQSETQRAAVGMLLGSEDMHMFPVCSPRMDRGDLIGSPATRQIVSNYFSIFGPVQDMRIPYQQKRMFGFVTFMYAEMVKAILSKGNPHFVCDARVLVKPYKEKGKVPGRFRKLQHAHHGGAEFAGCASPTGLLDSRDLYALLLLSGAQVNVLSS</sequence>
<evidence type="ECO:0000256" key="7">
    <source>
        <dbReference type="PROSITE-ProRule" id="PRU00723"/>
    </source>
</evidence>
<dbReference type="InterPro" id="IPR002777">
    <property type="entry name" value="PFD_beta-like"/>
</dbReference>
<dbReference type="Proteomes" id="UP000251960">
    <property type="component" value="Chromosome 10"/>
</dbReference>
<dbReference type="GO" id="GO:0016272">
    <property type="term" value="C:prefoldin complex"/>
    <property type="evidence" value="ECO:0007669"/>
    <property type="project" value="InterPro"/>
</dbReference>
<dbReference type="ExpressionAtlas" id="A0A3L6G8T5">
    <property type="expression patterns" value="baseline"/>
</dbReference>
<dbReference type="GO" id="GO:0009409">
    <property type="term" value="P:response to cold"/>
    <property type="evidence" value="ECO:0007669"/>
    <property type="project" value="UniProtKB-ARBA"/>
</dbReference>
<keyword evidence="4 7" id="KW-0862">Zinc</keyword>
<protein>
    <submittedName>
        <fullName evidence="10">Zinc finger CCCH domain-containing protein 53</fullName>
    </submittedName>
</protein>
<dbReference type="Pfam" id="PF01920">
    <property type="entry name" value="Prefoldin_2"/>
    <property type="match status" value="1"/>
</dbReference>
<evidence type="ECO:0000256" key="5">
    <source>
        <dbReference type="ARBA" id="ARBA00022884"/>
    </source>
</evidence>
<dbReference type="Gene3D" id="1.10.287.370">
    <property type="match status" value="1"/>
</dbReference>
<dbReference type="Gene3D" id="3.30.70.330">
    <property type="match status" value="1"/>
</dbReference>
<accession>A0A3L6G8T5</accession>
<evidence type="ECO:0000259" key="9">
    <source>
        <dbReference type="PROSITE" id="PS50103"/>
    </source>
</evidence>
<dbReference type="InterPro" id="IPR012677">
    <property type="entry name" value="Nucleotide-bd_a/b_plait_sf"/>
</dbReference>
<dbReference type="InterPro" id="IPR000504">
    <property type="entry name" value="RRM_dom"/>
</dbReference>
<evidence type="ECO:0000256" key="8">
    <source>
        <dbReference type="SAM" id="Coils"/>
    </source>
</evidence>
<evidence type="ECO:0000313" key="11">
    <source>
        <dbReference type="Proteomes" id="UP000251960"/>
    </source>
</evidence>
<evidence type="ECO:0000256" key="1">
    <source>
        <dbReference type="ARBA" id="ARBA00008045"/>
    </source>
</evidence>
<keyword evidence="6" id="KW-0238">DNA-binding</keyword>
<dbReference type="GO" id="GO:0003723">
    <property type="term" value="F:RNA binding"/>
    <property type="evidence" value="ECO:0007669"/>
    <property type="project" value="UniProtKB-KW"/>
</dbReference>
<comment type="caution">
    <text evidence="10">The sequence shown here is derived from an EMBL/GenBank/DDBJ whole genome shotgun (WGS) entry which is preliminary data.</text>
</comment>
<dbReference type="GO" id="GO:0003677">
    <property type="term" value="F:DNA binding"/>
    <property type="evidence" value="ECO:0007669"/>
    <property type="project" value="UniProtKB-KW"/>
</dbReference>
<dbReference type="SUPFAM" id="SSF46579">
    <property type="entry name" value="Prefoldin"/>
    <property type="match status" value="1"/>
</dbReference>
<dbReference type="PANTHER" id="PTHR24009">
    <property type="entry name" value="RNA-BINDING (RRM/RBD/RNP MOTIFS)"/>
    <property type="match status" value="1"/>
</dbReference>
<dbReference type="InterPro" id="IPR009053">
    <property type="entry name" value="Prefoldin"/>
</dbReference>
<name>A0A3L6G8T5_MAIZE</name>
<feature type="domain" description="C3H1-type" evidence="9">
    <location>
        <begin position="183"/>
        <end position="210"/>
    </location>
</feature>